<gene>
    <name evidence="3" type="ORF">D0Y96_06920</name>
</gene>
<keyword evidence="2" id="KW-0732">Signal</keyword>
<dbReference type="RefSeq" id="WP_117298581.1">
    <property type="nucleotide sequence ID" value="NZ_QVQT02000002.1"/>
</dbReference>
<evidence type="ECO:0000313" key="4">
    <source>
        <dbReference type="Proteomes" id="UP000264702"/>
    </source>
</evidence>
<name>A0A372ITT9_9BACT</name>
<proteinExistence type="predicted"/>
<evidence type="ECO:0008006" key="5">
    <source>
        <dbReference type="Google" id="ProtNLM"/>
    </source>
</evidence>
<evidence type="ECO:0000256" key="1">
    <source>
        <dbReference type="SAM" id="MobiDB-lite"/>
    </source>
</evidence>
<feature type="compositionally biased region" description="Polar residues" evidence="1">
    <location>
        <begin position="115"/>
        <end position="142"/>
    </location>
</feature>
<keyword evidence="4" id="KW-1185">Reference proteome</keyword>
<feature type="chain" id="PRO_5016794969" description="Lipoprotein" evidence="2">
    <location>
        <begin position="27"/>
        <end position="215"/>
    </location>
</feature>
<organism evidence="3 4">
    <name type="scientific">Paracidobacterium acidisoli</name>
    <dbReference type="NCBI Taxonomy" id="2303751"/>
    <lineage>
        <taxon>Bacteria</taxon>
        <taxon>Pseudomonadati</taxon>
        <taxon>Acidobacteriota</taxon>
        <taxon>Terriglobia</taxon>
        <taxon>Terriglobales</taxon>
        <taxon>Acidobacteriaceae</taxon>
        <taxon>Paracidobacterium</taxon>
    </lineage>
</organism>
<dbReference type="EMBL" id="QVQT01000002">
    <property type="protein sequence ID" value="RFU17833.1"/>
    <property type="molecule type" value="Genomic_DNA"/>
</dbReference>
<protein>
    <recommendedName>
        <fullName evidence="5">Lipoprotein</fullName>
    </recommendedName>
</protein>
<feature type="compositionally biased region" description="Basic residues" evidence="1">
    <location>
        <begin position="77"/>
        <end position="86"/>
    </location>
</feature>
<accession>A0A372ITT9</accession>
<feature type="compositionally biased region" description="Polar residues" evidence="1">
    <location>
        <begin position="94"/>
        <end position="107"/>
    </location>
</feature>
<feature type="region of interest" description="Disordered" evidence="1">
    <location>
        <begin position="64"/>
        <end position="142"/>
    </location>
</feature>
<dbReference type="Proteomes" id="UP000264702">
    <property type="component" value="Unassembled WGS sequence"/>
</dbReference>
<feature type="signal peptide" evidence="2">
    <location>
        <begin position="1"/>
        <end position="26"/>
    </location>
</feature>
<evidence type="ECO:0000313" key="3">
    <source>
        <dbReference type="EMBL" id="RFU17833.1"/>
    </source>
</evidence>
<reference evidence="3 4" key="1">
    <citation type="submission" date="2018-08" db="EMBL/GenBank/DDBJ databases">
        <title>Acidipila sp. 4G-K13, an acidobacterium isolated from forest soil.</title>
        <authorList>
            <person name="Gao Z.-H."/>
            <person name="Qiu L.-H."/>
        </authorList>
    </citation>
    <scope>NUCLEOTIDE SEQUENCE [LARGE SCALE GENOMIC DNA]</scope>
    <source>
        <strain evidence="3 4">4G-K13</strain>
    </source>
</reference>
<comment type="caution">
    <text evidence="3">The sequence shown here is derived from an EMBL/GenBank/DDBJ whole genome shotgun (WGS) entry which is preliminary data.</text>
</comment>
<dbReference type="OrthoDB" id="123415at2"/>
<evidence type="ECO:0000256" key="2">
    <source>
        <dbReference type="SAM" id="SignalP"/>
    </source>
</evidence>
<dbReference type="AlphaFoldDB" id="A0A372ITT9"/>
<sequence length="215" mass="22662">MNSALTKAAAGLLLLLPLAGCSHKPAAVVSPESVAPALPMSAMVHPPVLPPIPPPEIRPVVLDQEQASTEEAPPAPHPHRTGRRRPKPAEETTPEQPGQTAVQTPGQQPAAPVDEQQQQALNTQPSDMSPIGQLSTSNDTSTATLDRHSILDLIDSTEKGLNGIHRKLSEEEEKTAAQIRTFLTKAQAALKADDLAGANTLATKAHVLLDELTGE</sequence>